<evidence type="ECO:0000256" key="5">
    <source>
        <dbReference type="ARBA" id="ARBA00023136"/>
    </source>
</evidence>
<evidence type="ECO:0000256" key="2">
    <source>
        <dbReference type="ARBA" id="ARBA00022475"/>
    </source>
</evidence>
<gene>
    <name evidence="8" type="ORF">LQ567_13660</name>
</gene>
<evidence type="ECO:0000256" key="7">
    <source>
        <dbReference type="SAM" id="Phobius"/>
    </source>
</evidence>
<dbReference type="PANTHER" id="PTHR30606:SF10">
    <property type="entry name" value="PHOSPHATIDYLINOSITOL MANNOSIDE ACYLTRANSFERASE"/>
    <property type="match status" value="1"/>
</dbReference>
<dbReference type="InterPro" id="IPR004960">
    <property type="entry name" value="LipA_acyltrans"/>
</dbReference>
<dbReference type="RefSeq" id="WP_231005075.1">
    <property type="nucleotide sequence ID" value="NZ_JAJNEC010000005.1"/>
</dbReference>
<proteinExistence type="predicted"/>
<name>A0ABS8PRW2_9BACT</name>
<evidence type="ECO:0000313" key="9">
    <source>
        <dbReference type="Proteomes" id="UP001199816"/>
    </source>
</evidence>
<feature type="transmembrane region" description="Helical" evidence="7">
    <location>
        <begin position="6"/>
        <end position="35"/>
    </location>
</feature>
<evidence type="ECO:0000256" key="1">
    <source>
        <dbReference type="ARBA" id="ARBA00004533"/>
    </source>
</evidence>
<keyword evidence="2" id="KW-1003">Cell membrane</keyword>
<evidence type="ECO:0000256" key="4">
    <source>
        <dbReference type="ARBA" id="ARBA00022679"/>
    </source>
</evidence>
<accession>A0ABS8PRW2</accession>
<dbReference type="Proteomes" id="UP001199816">
    <property type="component" value="Unassembled WGS sequence"/>
</dbReference>
<evidence type="ECO:0000256" key="6">
    <source>
        <dbReference type="ARBA" id="ARBA00023315"/>
    </source>
</evidence>
<keyword evidence="9" id="KW-1185">Reference proteome</keyword>
<evidence type="ECO:0000256" key="3">
    <source>
        <dbReference type="ARBA" id="ARBA00022519"/>
    </source>
</evidence>
<keyword evidence="6 8" id="KW-0012">Acyltransferase</keyword>
<keyword evidence="5 7" id="KW-0472">Membrane</keyword>
<comment type="caution">
    <text evidence="8">The sequence shown here is derived from an EMBL/GenBank/DDBJ whole genome shotgun (WGS) entry which is preliminary data.</text>
</comment>
<organism evidence="8 9">
    <name type="scientific">Niabella pedocola</name>
    <dbReference type="NCBI Taxonomy" id="1752077"/>
    <lineage>
        <taxon>Bacteria</taxon>
        <taxon>Pseudomonadati</taxon>
        <taxon>Bacteroidota</taxon>
        <taxon>Chitinophagia</taxon>
        <taxon>Chitinophagales</taxon>
        <taxon>Chitinophagaceae</taxon>
        <taxon>Niabella</taxon>
    </lineage>
</organism>
<protein>
    <submittedName>
        <fullName evidence="8">Lysophospholipid acyltransferase family protein</fullName>
    </submittedName>
</protein>
<sequence length="292" mass="34679">MYYIVYGFLYVCSLLPLPVLYLLSDFFYAVVYYLIGYRKKVVMDNLAIAFPEKTMEERKRIAKNFYHNLIDSFIETVKLLSAPDAFFEKRFTGNWEVVDRYYDQHRSVQLILGHTFNWEWGNVQIVRKIRHTFLGVYMPISSRPLNRVFKKLRSRSGAVLLSAHHMTREFLPYRKALYCLGLVADQSPGHLKNARWFYFFNRKTAFTVGPAKGAITNDAVVVFASIERRKRGYYEVTFTVADEHPKAHVDENQLTKKFVQFLEATIRRSPDMWLWSHRRWKHEWKEGDKMGE</sequence>
<keyword evidence="4" id="KW-0808">Transferase</keyword>
<dbReference type="EMBL" id="JAJNEC010000005">
    <property type="protein sequence ID" value="MCD2423817.1"/>
    <property type="molecule type" value="Genomic_DNA"/>
</dbReference>
<dbReference type="PANTHER" id="PTHR30606">
    <property type="entry name" value="LIPID A BIOSYNTHESIS LAUROYL ACYLTRANSFERASE"/>
    <property type="match status" value="1"/>
</dbReference>
<dbReference type="GO" id="GO:0016746">
    <property type="term" value="F:acyltransferase activity"/>
    <property type="evidence" value="ECO:0007669"/>
    <property type="project" value="UniProtKB-KW"/>
</dbReference>
<keyword evidence="3" id="KW-0997">Cell inner membrane</keyword>
<comment type="subcellular location">
    <subcellularLocation>
        <location evidence="1">Cell inner membrane</location>
    </subcellularLocation>
</comment>
<reference evidence="8 9" key="1">
    <citation type="submission" date="2021-11" db="EMBL/GenBank/DDBJ databases">
        <title>Genomic of Niabella pedocola.</title>
        <authorList>
            <person name="Wu T."/>
        </authorList>
    </citation>
    <scope>NUCLEOTIDE SEQUENCE [LARGE SCALE GENOMIC DNA]</scope>
    <source>
        <strain evidence="8 9">JCM 31011</strain>
    </source>
</reference>
<evidence type="ECO:0000313" key="8">
    <source>
        <dbReference type="EMBL" id="MCD2423817.1"/>
    </source>
</evidence>
<dbReference type="CDD" id="cd07984">
    <property type="entry name" value="LPLAT_LABLAT-like"/>
    <property type="match status" value="1"/>
</dbReference>
<keyword evidence="7" id="KW-1133">Transmembrane helix</keyword>
<keyword evidence="7" id="KW-0812">Transmembrane</keyword>
<dbReference type="Pfam" id="PF03279">
    <property type="entry name" value="Lip_A_acyltrans"/>
    <property type="match status" value="1"/>
</dbReference>